<feature type="compositionally biased region" description="Basic and acidic residues" evidence="1">
    <location>
        <begin position="28"/>
        <end position="37"/>
    </location>
</feature>
<dbReference type="EMBL" id="GL451671">
    <property type="protein sequence ID" value="EFN78801.1"/>
    <property type="molecule type" value="Genomic_DNA"/>
</dbReference>
<keyword evidence="3" id="KW-1185">Reference proteome</keyword>
<dbReference type="InParanoid" id="E2BZT0"/>
<gene>
    <name evidence="2" type="ORF">EAI_02138</name>
</gene>
<name>E2BZT0_HARSA</name>
<accession>E2BZT0</accession>
<dbReference type="AlphaFoldDB" id="E2BZT0"/>
<dbReference type="Proteomes" id="UP000008237">
    <property type="component" value="Unassembled WGS sequence"/>
</dbReference>
<proteinExistence type="predicted"/>
<feature type="non-terminal residue" evidence="2">
    <location>
        <position position="37"/>
    </location>
</feature>
<evidence type="ECO:0000256" key="1">
    <source>
        <dbReference type="SAM" id="MobiDB-lite"/>
    </source>
</evidence>
<reference evidence="2 3" key="1">
    <citation type="journal article" date="2010" name="Science">
        <title>Genomic comparison of the ants Camponotus floridanus and Harpegnathos saltator.</title>
        <authorList>
            <person name="Bonasio R."/>
            <person name="Zhang G."/>
            <person name="Ye C."/>
            <person name="Mutti N.S."/>
            <person name="Fang X."/>
            <person name="Qin N."/>
            <person name="Donahue G."/>
            <person name="Yang P."/>
            <person name="Li Q."/>
            <person name="Li C."/>
            <person name="Zhang P."/>
            <person name="Huang Z."/>
            <person name="Berger S.L."/>
            <person name="Reinberg D."/>
            <person name="Wang J."/>
            <person name="Liebig J."/>
        </authorList>
    </citation>
    <scope>NUCLEOTIDE SEQUENCE [LARGE SCALE GENOMIC DNA]</scope>
    <source>
        <strain evidence="2 3">R22 G/1</strain>
    </source>
</reference>
<organism evidence="3">
    <name type="scientific">Harpegnathos saltator</name>
    <name type="common">Jerdon's jumping ant</name>
    <dbReference type="NCBI Taxonomy" id="610380"/>
    <lineage>
        <taxon>Eukaryota</taxon>
        <taxon>Metazoa</taxon>
        <taxon>Ecdysozoa</taxon>
        <taxon>Arthropoda</taxon>
        <taxon>Hexapoda</taxon>
        <taxon>Insecta</taxon>
        <taxon>Pterygota</taxon>
        <taxon>Neoptera</taxon>
        <taxon>Endopterygota</taxon>
        <taxon>Hymenoptera</taxon>
        <taxon>Apocrita</taxon>
        <taxon>Aculeata</taxon>
        <taxon>Formicoidea</taxon>
        <taxon>Formicidae</taxon>
        <taxon>Ponerinae</taxon>
        <taxon>Ponerini</taxon>
        <taxon>Harpegnathos</taxon>
    </lineage>
</organism>
<evidence type="ECO:0000313" key="2">
    <source>
        <dbReference type="EMBL" id="EFN78801.1"/>
    </source>
</evidence>
<sequence>MSAIVTGDETWCFQYKPKTKRQSAAWKSPEEPKEKKL</sequence>
<protein>
    <submittedName>
        <fullName evidence="2">Uncharacterized protein</fullName>
    </submittedName>
</protein>
<evidence type="ECO:0000313" key="3">
    <source>
        <dbReference type="Proteomes" id="UP000008237"/>
    </source>
</evidence>
<feature type="region of interest" description="Disordered" evidence="1">
    <location>
        <begin position="17"/>
        <end position="37"/>
    </location>
</feature>